<proteinExistence type="predicted"/>
<accession>A0A4Q9QSS2</accession>
<dbReference type="OrthoDB" id="6959740at2"/>
<dbReference type="AlphaFoldDB" id="A0A4Q9QSS2"/>
<comment type="caution">
    <text evidence="1">The sequence shown here is derived from an EMBL/GenBank/DDBJ whole genome shotgun (WGS) entry which is preliminary data.</text>
</comment>
<reference evidence="1 2" key="1">
    <citation type="submission" date="2018-06" db="EMBL/GenBank/DDBJ databases">
        <title>Three novel Pseudomonas species isolated from symptomatic oak.</title>
        <authorList>
            <person name="Bueno-Gonzalez V."/>
            <person name="Brady C."/>
        </authorList>
    </citation>
    <scope>NUCLEOTIDE SEQUENCE [LARGE SCALE GENOMIC DNA]</scope>
    <source>
        <strain evidence="1 2">P6B</strain>
    </source>
</reference>
<evidence type="ECO:0000313" key="1">
    <source>
        <dbReference type="EMBL" id="TBU83782.1"/>
    </source>
</evidence>
<sequence length="75" mass="8708">MKLESNSDFEIVRFSDSRYEKLTAEVRYKGEPIAQINQDKKNYELEIFADLKTAVLIVPLEEFLESLKLAKNALL</sequence>
<dbReference type="EMBL" id="QJUL01000073">
    <property type="protein sequence ID" value="TBU83782.1"/>
    <property type="molecule type" value="Genomic_DNA"/>
</dbReference>
<dbReference type="Proteomes" id="UP000293172">
    <property type="component" value="Unassembled WGS sequence"/>
</dbReference>
<organism evidence="1 2">
    <name type="scientific">Phytopseudomonas dryadis</name>
    <dbReference type="NCBI Taxonomy" id="2487520"/>
    <lineage>
        <taxon>Bacteria</taxon>
        <taxon>Pseudomonadati</taxon>
        <taxon>Pseudomonadota</taxon>
        <taxon>Gammaproteobacteria</taxon>
        <taxon>Pseudomonadales</taxon>
        <taxon>Pseudomonadaceae</taxon>
        <taxon>Phytopseudomonas</taxon>
    </lineage>
</organism>
<evidence type="ECO:0000313" key="2">
    <source>
        <dbReference type="Proteomes" id="UP000293172"/>
    </source>
</evidence>
<protein>
    <submittedName>
        <fullName evidence="1">Uncharacterized protein</fullName>
    </submittedName>
</protein>
<name>A0A4Q9QSS2_9GAMM</name>
<gene>
    <name evidence="1" type="ORF">DNK44_25660</name>
</gene>